<evidence type="ECO:0000256" key="19">
    <source>
        <dbReference type="ARBA" id="ARBA00022989"/>
    </source>
</evidence>
<reference evidence="31" key="2">
    <citation type="submission" date="2015-06" db="UniProtKB">
        <authorList>
            <consortium name="EnsemblPlants"/>
        </authorList>
    </citation>
    <scope>IDENTIFICATION</scope>
</reference>
<feature type="domain" description="Protein kinase" evidence="30">
    <location>
        <begin position="731"/>
        <end position="1038"/>
    </location>
</feature>
<proteinExistence type="inferred from homology"/>
<evidence type="ECO:0000256" key="21">
    <source>
        <dbReference type="ARBA" id="ARBA00023170"/>
    </source>
</evidence>
<comment type="similarity">
    <text evidence="5">Belongs to the protein kinase superfamily. Ser/Thr protein kinase family.</text>
</comment>
<evidence type="ECO:0000256" key="2">
    <source>
        <dbReference type="ARBA" id="ARBA00001946"/>
    </source>
</evidence>
<keyword evidence="8" id="KW-0723">Serine/threonine-protein kinase</keyword>
<feature type="chain" id="PRO_5002367955" description="Receptor kinase-like protein Xa21" evidence="29">
    <location>
        <begin position="24"/>
        <end position="1410"/>
    </location>
</feature>
<evidence type="ECO:0000313" key="32">
    <source>
        <dbReference type="Proteomes" id="UP000008022"/>
    </source>
</evidence>
<dbReference type="PROSITE" id="PS50011">
    <property type="entry name" value="PROTEIN_KINASE_DOM"/>
    <property type="match status" value="1"/>
</dbReference>
<keyword evidence="9" id="KW-0597">Phosphoprotein</keyword>
<feature type="binding site" evidence="28">
    <location>
        <position position="760"/>
    </location>
    <ligand>
        <name>ATP</name>
        <dbReference type="ChEBI" id="CHEBI:30616"/>
    </ligand>
</feature>
<evidence type="ECO:0000256" key="18">
    <source>
        <dbReference type="ARBA" id="ARBA00022840"/>
    </source>
</evidence>
<dbReference type="FunFam" id="3.80.10.10:FF:000233">
    <property type="entry name" value="Leucine-rich repeat receptor-like protein kinase TDR"/>
    <property type="match status" value="1"/>
</dbReference>
<comment type="catalytic activity">
    <reaction evidence="23">
        <text>L-threonyl-[protein] + ATP = O-phospho-L-threonyl-[protein] + ADP + H(+)</text>
        <dbReference type="Rhea" id="RHEA:46608"/>
        <dbReference type="Rhea" id="RHEA-COMP:11060"/>
        <dbReference type="Rhea" id="RHEA-COMP:11605"/>
        <dbReference type="ChEBI" id="CHEBI:15378"/>
        <dbReference type="ChEBI" id="CHEBI:30013"/>
        <dbReference type="ChEBI" id="CHEBI:30616"/>
        <dbReference type="ChEBI" id="CHEBI:61977"/>
        <dbReference type="ChEBI" id="CHEBI:456216"/>
        <dbReference type="EC" id="2.7.11.1"/>
    </reaction>
</comment>
<evidence type="ECO:0000313" key="31">
    <source>
        <dbReference type="EnsemblPlants" id="ORUFI01G03510.1"/>
    </source>
</evidence>
<dbReference type="Pfam" id="PF23598">
    <property type="entry name" value="LRR_14"/>
    <property type="match status" value="1"/>
</dbReference>
<comment type="function">
    <text evidence="26">The processed protein kinase Xa21 chain released by protein cleavage after X.oryzae pv. oryzae protein Ax21 detection translocates into the nucleus where it can bind and regulate WRKY62, a transcription factor. Confers resistance to the bacterial pathogen X.oryzae pv. oryzae (Xoo).</text>
</comment>
<dbReference type="Pfam" id="PF08263">
    <property type="entry name" value="LRRNT_2"/>
    <property type="match status" value="2"/>
</dbReference>
<dbReference type="InterPro" id="IPR001611">
    <property type="entry name" value="Leu-rich_rpt"/>
</dbReference>
<dbReference type="EnsemblPlants" id="ORUFI01G03510.1">
    <property type="protein sequence ID" value="ORUFI01G03510.1"/>
    <property type="gene ID" value="ORUFI01G03510"/>
</dbReference>
<dbReference type="InterPro" id="IPR003591">
    <property type="entry name" value="Leu-rich_rpt_typical-subtyp"/>
</dbReference>
<evidence type="ECO:0000256" key="26">
    <source>
        <dbReference type="ARBA" id="ARBA00056628"/>
    </source>
</evidence>
<evidence type="ECO:0000256" key="7">
    <source>
        <dbReference type="ARBA" id="ARBA00022475"/>
    </source>
</evidence>
<dbReference type="GO" id="GO:0005886">
    <property type="term" value="C:plasma membrane"/>
    <property type="evidence" value="ECO:0007669"/>
    <property type="project" value="UniProtKB-SubCell"/>
</dbReference>
<sequence length="1410" mass="153802">MAIRLMRRLGLPLLPVLLTIAAASSSDEASLLAFKAGLTGSNSSALASWNSSGASFCNWEGVTCSRRRPTRVASLSLPSSNLAGTLSPAIGNLTFPRRLNLSSNGLYGEIPTSIGRLRRLQWLNLSYNSFSGAFPVNLTSCISLKILDLDYNQLGGIIPVELGNTLTQLQMLLLTNNSIIGPIPPSLANLSLLQDLYLDYNHLEGLIPPCLGNFPVLHELSLEANMLTGEFPHSLWNLSALRVIGVGLNMLQGSIPANIGDKFPAMRFFGLHENRFHGAIPSSLSNLSRLTDLYLADNNFTGFVPPTLGMLHSLKYLYIGTNQLEADNGKGSEFVTSLANCSQLQELMLSHNFFGGQLPRSIVNLSMTLQMLDLENNSFSGTIPHDISNLIGLRLLDLGFNPISGVIPESIGKLTNLVDLALYNTGLSGLIPSTIGNLTKLNRLLAFHTNLEGPIPATIGRLKNLFNLDLSFNRLNGSIPREILELPSLAWILDLSYNSLSGHLPSEVGTLANLNQLILSGNQLSGQIPNSIGNCEVLEFLLLDNNSFGGDMPQSLTNLKGLNVLNLTVNKLSGRIPNAISNIGNLQYLCLAHNNFSGPIPAALQNFTLLKQLDVSFNNLQGEVPVKGVFRNLTFSSVVGNDNLCGGIPQLHLPPCPILDVSKNKNQHLKSLAIALPTTGAMLVLVSVIVLILLHNRKLKRRQNRQATSLVIEEQYQRVSYYALSRGSNDFSEANLLGKGRYGSVYRCTLDNEDALVAVKVFDLQQLGSSKSFEAECEALRRVRHRCLIKIITCCSSIDPQGQEFKALVLEFMPNGSLDGWIHPKSSKCSPSNTLSFSQRLNIVIDIFEAMDYLHNHCQPSIIHCDMKPSNILLAEDMNAKVGDFGISKILPKSITKIHLNSKSSIGIRGSIGYIAPEYGEGSAASKLGDIYSLGIILLEMFTGTSPTDDMFKDSLNLHEFATAAFPDRALEIADQTIWLHETNYTDATDASMTRGIIQQSLVSLFGLGISCSKQQPRERMVLADAVSKIHAIRDEYFKSRVGSAASWSWNSSANSFCSWEGVTCSHRRRPTSVVALDLPSSDLAGTLSPAIGNLTFLRRLNLSSNDLHSEIPQSVSRLRRLRVLDMDHNAFSGEFPTNLTTCVRLTTVYLQYNQLGDRIPGIAINGNHLEGMIPPGIGSIAGLRNLTYASIAGDDKLCSGMPQLHLAPCPILDRLTCLAKEDYGSVNRCALEDEGASVTTAVKMFNLQMSGSSRSFEAECEALRRVRHRCLIKIITCCSSIDQQGQEFKALVFEFMPNEDKSAKVGDLGISKILPNSTTKTLQNSKSSIGIRGSIGYIAPEANETDVTNASTKRRIIQQCLVAVLRLGISCSKQQPRDRVLLADAVSEIHAIRDEYLRSWMVGIELNVG</sequence>
<dbReference type="InterPro" id="IPR000719">
    <property type="entry name" value="Prot_kinase_dom"/>
</dbReference>
<organism evidence="31 32">
    <name type="scientific">Oryza rufipogon</name>
    <name type="common">Brownbeard rice</name>
    <name type="synonym">Asian wild rice</name>
    <dbReference type="NCBI Taxonomy" id="4529"/>
    <lineage>
        <taxon>Eukaryota</taxon>
        <taxon>Viridiplantae</taxon>
        <taxon>Streptophyta</taxon>
        <taxon>Embryophyta</taxon>
        <taxon>Tracheophyta</taxon>
        <taxon>Spermatophyta</taxon>
        <taxon>Magnoliopsida</taxon>
        <taxon>Liliopsida</taxon>
        <taxon>Poales</taxon>
        <taxon>Poaceae</taxon>
        <taxon>BOP clade</taxon>
        <taxon>Oryzoideae</taxon>
        <taxon>Oryzeae</taxon>
        <taxon>Oryzinae</taxon>
        <taxon>Oryza</taxon>
    </lineage>
</organism>
<evidence type="ECO:0000256" key="24">
    <source>
        <dbReference type="ARBA" id="ARBA00048679"/>
    </source>
</evidence>
<dbReference type="GO" id="GO:0005524">
    <property type="term" value="F:ATP binding"/>
    <property type="evidence" value="ECO:0007669"/>
    <property type="project" value="UniProtKB-UniRule"/>
</dbReference>
<dbReference type="SMART" id="SM00369">
    <property type="entry name" value="LRR_TYP"/>
    <property type="match status" value="8"/>
</dbReference>
<comment type="catalytic activity">
    <reaction evidence="24">
        <text>L-seryl-[protein] + ATP = O-phospho-L-seryl-[protein] + ADP + H(+)</text>
        <dbReference type="Rhea" id="RHEA:17989"/>
        <dbReference type="Rhea" id="RHEA-COMP:9863"/>
        <dbReference type="Rhea" id="RHEA-COMP:11604"/>
        <dbReference type="ChEBI" id="CHEBI:15378"/>
        <dbReference type="ChEBI" id="CHEBI:29999"/>
        <dbReference type="ChEBI" id="CHEBI:30616"/>
        <dbReference type="ChEBI" id="CHEBI:83421"/>
        <dbReference type="ChEBI" id="CHEBI:456216"/>
        <dbReference type="EC" id="2.7.11.1"/>
    </reaction>
</comment>
<evidence type="ECO:0000256" key="23">
    <source>
        <dbReference type="ARBA" id="ARBA00047899"/>
    </source>
</evidence>
<evidence type="ECO:0000256" key="1">
    <source>
        <dbReference type="ARBA" id="ARBA00001936"/>
    </source>
</evidence>
<dbReference type="eggNOG" id="ENOG502QPYS">
    <property type="taxonomic scope" value="Eukaryota"/>
</dbReference>
<dbReference type="FunFam" id="3.80.10.10:FF:000129">
    <property type="entry name" value="Leucine-rich repeat receptor-like kinase"/>
    <property type="match status" value="1"/>
</dbReference>
<evidence type="ECO:0000256" key="13">
    <source>
        <dbReference type="ARBA" id="ARBA00022729"/>
    </source>
</evidence>
<keyword evidence="12" id="KW-0812">Transmembrane</keyword>
<dbReference type="PROSITE" id="PS00107">
    <property type="entry name" value="PROTEIN_KINASE_ATP"/>
    <property type="match status" value="1"/>
</dbReference>
<evidence type="ECO:0000256" key="28">
    <source>
        <dbReference type="PROSITE-ProRule" id="PRU10141"/>
    </source>
</evidence>
<dbReference type="Pfam" id="PF00560">
    <property type="entry name" value="LRR_1"/>
    <property type="match status" value="11"/>
</dbReference>
<dbReference type="InterPro" id="IPR013210">
    <property type="entry name" value="LRR_N_plant-typ"/>
</dbReference>
<evidence type="ECO:0000256" key="17">
    <source>
        <dbReference type="ARBA" id="ARBA00022824"/>
    </source>
</evidence>
<evidence type="ECO:0000256" key="5">
    <source>
        <dbReference type="ARBA" id="ARBA00008684"/>
    </source>
</evidence>
<evidence type="ECO:0000256" key="20">
    <source>
        <dbReference type="ARBA" id="ARBA00023136"/>
    </source>
</evidence>
<accession>A0A0E0MRF6</accession>
<dbReference type="PANTHER" id="PTHR27008:SF495">
    <property type="entry name" value="OS01G0153000 PROTEIN"/>
    <property type="match status" value="1"/>
</dbReference>
<dbReference type="Gene3D" id="1.10.510.10">
    <property type="entry name" value="Transferase(Phosphotransferase) domain 1"/>
    <property type="match status" value="2"/>
</dbReference>
<keyword evidence="32" id="KW-1185">Reference proteome</keyword>
<comment type="cofactor">
    <cofactor evidence="1">
        <name>Mn(2+)</name>
        <dbReference type="ChEBI" id="CHEBI:29035"/>
    </cofactor>
</comment>
<keyword evidence="19" id="KW-1133">Transmembrane helix</keyword>
<keyword evidence="16" id="KW-0418">Kinase</keyword>
<evidence type="ECO:0000256" key="4">
    <source>
        <dbReference type="ARBA" id="ARBA00004389"/>
    </source>
</evidence>
<dbReference type="SUPFAM" id="SSF56112">
    <property type="entry name" value="Protein kinase-like (PK-like)"/>
    <property type="match status" value="2"/>
</dbReference>
<keyword evidence="7" id="KW-1003">Cell membrane</keyword>
<dbReference type="Pfam" id="PF00069">
    <property type="entry name" value="Pkinase"/>
    <property type="match status" value="1"/>
</dbReference>
<keyword evidence="21" id="KW-0675">Receptor</keyword>
<keyword evidence="20" id="KW-0472">Membrane</keyword>
<dbReference type="GO" id="GO:0004674">
    <property type="term" value="F:protein serine/threonine kinase activity"/>
    <property type="evidence" value="ECO:0007669"/>
    <property type="project" value="UniProtKB-KW"/>
</dbReference>
<evidence type="ECO:0000256" key="29">
    <source>
        <dbReference type="SAM" id="SignalP"/>
    </source>
</evidence>
<dbReference type="OMA" id="TIWLHET"/>
<evidence type="ECO:0000256" key="3">
    <source>
        <dbReference type="ARBA" id="ARBA00004162"/>
    </source>
</evidence>
<dbReference type="FunFam" id="3.80.10.10:FF:000275">
    <property type="entry name" value="Leucine-rich repeat receptor-like protein kinase"/>
    <property type="match status" value="1"/>
</dbReference>
<evidence type="ECO:0000256" key="27">
    <source>
        <dbReference type="ARBA" id="ARBA00072040"/>
    </source>
</evidence>
<keyword evidence="17" id="KW-0256">Endoplasmic reticulum</keyword>
<comment type="subcellular location">
    <subcellularLocation>
        <location evidence="3">Cell membrane</location>
        <topology evidence="3">Single-pass membrane protein</topology>
    </subcellularLocation>
    <subcellularLocation>
        <location evidence="4">Endoplasmic reticulum membrane</location>
        <topology evidence="4">Single-pass membrane protein</topology>
    </subcellularLocation>
</comment>
<dbReference type="SMART" id="SM00220">
    <property type="entry name" value="S_TKc"/>
    <property type="match status" value="1"/>
</dbReference>
<keyword evidence="13 29" id="KW-0732">Signal</keyword>
<keyword evidence="22" id="KW-0325">Glycoprotein</keyword>
<dbReference type="FunFam" id="3.30.200.20:FF:000432">
    <property type="entry name" value="LRR receptor-like serine/threonine-protein kinase EFR"/>
    <property type="match status" value="1"/>
</dbReference>
<keyword evidence="14" id="KW-0677">Repeat</keyword>
<keyword evidence="15 28" id="KW-0547">Nucleotide-binding</keyword>
<dbReference type="PROSITE" id="PS00108">
    <property type="entry name" value="PROTEIN_KINASE_ST"/>
    <property type="match status" value="1"/>
</dbReference>
<evidence type="ECO:0000256" key="8">
    <source>
        <dbReference type="ARBA" id="ARBA00022527"/>
    </source>
</evidence>
<dbReference type="InterPro" id="IPR055414">
    <property type="entry name" value="LRR_R13L4/SHOC2-like"/>
</dbReference>
<dbReference type="GO" id="GO:0005789">
    <property type="term" value="C:endoplasmic reticulum membrane"/>
    <property type="evidence" value="ECO:0007669"/>
    <property type="project" value="UniProtKB-SubCell"/>
</dbReference>
<reference evidence="32" key="1">
    <citation type="submission" date="2013-06" db="EMBL/GenBank/DDBJ databases">
        <authorList>
            <person name="Zhao Q."/>
        </authorList>
    </citation>
    <scope>NUCLEOTIDE SEQUENCE</scope>
    <source>
        <strain evidence="32">cv. W1943</strain>
    </source>
</reference>
<evidence type="ECO:0000256" key="11">
    <source>
        <dbReference type="ARBA" id="ARBA00022679"/>
    </source>
</evidence>
<dbReference type="SUPFAM" id="SSF52058">
    <property type="entry name" value="L domain-like"/>
    <property type="match status" value="3"/>
</dbReference>
<evidence type="ECO:0000259" key="30">
    <source>
        <dbReference type="PROSITE" id="PS50011"/>
    </source>
</evidence>
<feature type="signal peptide" evidence="29">
    <location>
        <begin position="1"/>
        <end position="23"/>
    </location>
</feature>
<evidence type="ECO:0000256" key="15">
    <source>
        <dbReference type="ARBA" id="ARBA00022741"/>
    </source>
</evidence>
<dbReference type="Proteomes" id="UP000008022">
    <property type="component" value="Unassembled WGS sequence"/>
</dbReference>
<dbReference type="FunFam" id="1.10.510.10:FF:000358">
    <property type="entry name" value="Putative leucine-rich repeat receptor-like serine/threonine-protein kinase"/>
    <property type="match status" value="1"/>
</dbReference>
<dbReference type="FunFam" id="3.80.10.10:FF:001158">
    <property type="entry name" value="Leucine-rich repeat protein kinase family protein"/>
    <property type="match status" value="1"/>
</dbReference>
<dbReference type="STRING" id="4529.A0A0E0MRF6"/>
<dbReference type="Gene3D" id="3.80.10.10">
    <property type="entry name" value="Ribonuclease Inhibitor"/>
    <property type="match status" value="5"/>
</dbReference>
<evidence type="ECO:0000256" key="9">
    <source>
        <dbReference type="ARBA" id="ARBA00022553"/>
    </source>
</evidence>
<dbReference type="Gramene" id="ORUFI01G03510.1">
    <property type="protein sequence ID" value="ORUFI01G03510.1"/>
    <property type="gene ID" value="ORUFI01G03510"/>
</dbReference>
<evidence type="ECO:0000256" key="16">
    <source>
        <dbReference type="ARBA" id="ARBA00022777"/>
    </source>
</evidence>
<evidence type="ECO:0000256" key="25">
    <source>
        <dbReference type="ARBA" id="ARBA00054320"/>
    </source>
</evidence>
<comment type="cofactor">
    <cofactor evidence="2">
        <name>Mg(2+)</name>
        <dbReference type="ChEBI" id="CHEBI:18420"/>
    </cofactor>
</comment>
<protein>
    <recommendedName>
        <fullName evidence="27">Receptor kinase-like protein Xa21</fullName>
        <ecNumber evidence="6">2.7.11.1</ecNumber>
    </recommendedName>
</protein>
<dbReference type="HOGENOM" id="CLU_000288_22_0_1"/>
<keyword evidence="10" id="KW-0433">Leucine-rich repeat</keyword>
<name>A0A0E0MRF6_ORYRU</name>
<evidence type="ECO:0000256" key="12">
    <source>
        <dbReference type="ARBA" id="ARBA00022692"/>
    </source>
</evidence>
<evidence type="ECO:0000256" key="10">
    <source>
        <dbReference type="ARBA" id="ARBA00022614"/>
    </source>
</evidence>
<dbReference type="InterPro" id="IPR051809">
    <property type="entry name" value="Plant_receptor-like_S/T_kinase"/>
</dbReference>
<dbReference type="InterPro" id="IPR008271">
    <property type="entry name" value="Ser/Thr_kinase_AS"/>
</dbReference>
<dbReference type="GO" id="GO:0009791">
    <property type="term" value="P:post-embryonic development"/>
    <property type="evidence" value="ECO:0007669"/>
    <property type="project" value="UniProtKB-ARBA"/>
</dbReference>
<keyword evidence="11" id="KW-0808">Transferase</keyword>
<dbReference type="PANTHER" id="PTHR27008">
    <property type="entry name" value="OS04G0122200 PROTEIN"/>
    <property type="match status" value="1"/>
</dbReference>
<evidence type="ECO:0000256" key="22">
    <source>
        <dbReference type="ARBA" id="ARBA00023180"/>
    </source>
</evidence>
<dbReference type="SMR" id="A0A0E0MRF6"/>
<dbReference type="Gene3D" id="3.30.200.20">
    <property type="entry name" value="Phosphorylase Kinase, domain 1"/>
    <property type="match status" value="1"/>
</dbReference>
<dbReference type="EC" id="2.7.11.1" evidence="6"/>
<evidence type="ECO:0000256" key="14">
    <source>
        <dbReference type="ARBA" id="ARBA00022737"/>
    </source>
</evidence>
<dbReference type="InterPro" id="IPR017441">
    <property type="entry name" value="Protein_kinase_ATP_BS"/>
</dbReference>
<dbReference type="InterPro" id="IPR032675">
    <property type="entry name" value="LRR_dom_sf"/>
</dbReference>
<comment type="function">
    <text evidence="25">Receptor kinase that detects X.oryzae pv. oryzae protein Ax21 to promote innate immunity. Following X.oryzae pv. oryzae protein Ax21 detection, undergoes cleavage, releasing the processed protein kinase Xa21 chain.</text>
</comment>
<evidence type="ECO:0000256" key="6">
    <source>
        <dbReference type="ARBA" id="ARBA00012513"/>
    </source>
</evidence>
<keyword evidence="18 28" id="KW-0067">ATP-binding</keyword>
<dbReference type="InterPro" id="IPR011009">
    <property type="entry name" value="Kinase-like_dom_sf"/>
</dbReference>